<dbReference type="RefSeq" id="WP_013020862.1">
    <property type="nucleotide sequence ID" value="NC_013947.1"/>
</dbReference>
<dbReference type="InterPro" id="IPR004401">
    <property type="entry name" value="YbaB/EbfC"/>
</dbReference>
<organism evidence="2 3">
    <name type="scientific">Stackebrandtia nassauensis (strain DSM 44728 / CIP 108903 / NRRL B-16338 / NBRC 102104 / LLR-40K-21)</name>
    <dbReference type="NCBI Taxonomy" id="446470"/>
    <lineage>
        <taxon>Bacteria</taxon>
        <taxon>Bacillati</taxon>
        <taxon>Actinomycetota</taxon>
        <taxon>Actinomycetes</taxon>
        <taxon>Glycomycetales</taxon>
        <taxon>Glycomycetaceae</taxon>
        <taxon>Stackebrandtia</taxon>
    </lineage>
</organism>
<accession>D3PXW2</accession>
<dbReference type="KEGG" id="sna:Snas_5661"/>
<evidence type="ECO:0000313" key="3">
    <source>
        <dbReference type="Proteomes" id="UP000000844"/>
    </source>
</evidence>
<reference evidence="2 3" key="1">
    <citation type="journal article" date="2009" name="Stand. Genomic Sci.">
        <title>Complete genome sequence of Stackebrandtia nassauensis type strain (LLR-40K-21).</title>
        <authorList>
            <person name="Munk C."/>
            <person name="Lapidus A."/>
            <person name="Copeland A."/>
            <person name="Jando M."/>
            <person name="Mayilraj S."/>
            <person name="Glavina Del Rio T."/>
            <person name="Nolan M."/>
            <person name="Chen F."/>
            <person name="Lucas S."/>
            <person name="Tice H."/>
            <person name="Cheng J.F."/>
            <person name="Han C."/>
            <person name="Detter J.C."/>
            <person name="Bruce D."/>
            <person name="Goodwin L."/>
            <person name="Chain P."/>
            <person name="Pitluck S."/>
            <person name="Goker M."/>
            <person name="Ovchinikova G."/>
            <person name="Pati A."/>
            <person name="Ivanova N."/>
            <person name="Mavromatis K."/>
            <person name="Chen A."/>
            <person name="Palaniappan K."/>
            <person name="Land M."/>
            <person name="Hauser L."/>
            <person name="Chang Y.J."/>
            <person name="Jeffries C.D."/>
            <person name="Bristow J."/>
            <person name="Eisen J.A."/>
            <person name="Markowitz V."/>
            <person name="Hugenholtz P."/>
            <person name="Kyrpides N.C."/>
            <person name="Klenk H.P."/>
        </authorList>
    </citation>
    <scope>NUCLEOTIDE SEQUENCE [LARGE SCALE GENOMIC DNA]</scope>
    <source>
        <strain evidence="3">DSM 44728 / CIP 108903 / NRRL B-16338 / NBRC 102104 / LLR-40K-21</strain>
    </source>
</reference>
<protein>
    <recommendedName>
        <fullName evidence="4">YbaB/EbfC DNA-binding family protein</fullName>
    </recommendedName>
</protein>
<dbReference type="Gene3D" id="3.30.1310.10">
    <property type="entry name" value="Nucleoid-associated protein YbaB-like domain"/>
    <property type="match status" value="1"/>
</dbReference>
<feature type="coiled-coil region" evidence="1">
    <location>
        <begin position="13"/>
        <end position="40"/>
    </location>
</feature>
<proteinExistence type="predicted"/>
<sequence>MSEEGPRQAEDWVSQLQLRAAKQLEETQRMQAELEKLSITSTNSDKSVTVSIDASGIMTDLKLTEAVKNSSAADLAAEILAMQHKAQNQLGKAASQVVKDSVGLETATGEAVMNGYRKRFSKKAMEAREEARKKGDKS</sequence>
<dbReference type="STRING" id="446470.Snas_5661"/>
<dbReference type="eggNOG" id="COG0718">
    <property type="taxonomic scope" value="Bacteria"/>
</dbReference>
<dbReference type="AlphaFoldDB" id="D3PXW2"/>
<dbReference type="InterPro" id="IPR036894">
    <property type="entry name" value="YbaB-like_sf"/>
</dbReference>
<dbReference type="Pfam" id="PF02575">
    <property type="entry name" value="YbaB_DNA_bd"/>
    <property type="match status" value="1"/>
</dbReference>
<evidence type="ECO:0000313" key="2">
    <source>
        <dbReference type="EMBL" id="ADD45291.1"/>
    </source>
</evidence>
<keyword evidence="3" id="KW-1185">Reference proteome</keyword>
<dbReference type="SUPFAM" id="SSF82607">
    <property type="entry name" value="YbaB-like"/>
    <property type="match status" value="1"/>
</dbReference>
<keyword evidence="1" id="KW-0175">Coiled coil</keyword>
<evidence type="ECO:0008006" key="4">
    <source>
        <dbReference type="Google" id="ProtNLM"/>
    </source>
</evidence>
<dbReference type="GO" id="GO:0003677">
    <property type="term" value="F:DNA binding"/>
    <property type="evidence" value="ECO:0007669"/>
    <property type="project" value="InterPro"/>
</dbReference>
<dbReference type="Proteomes" id="UP000000844">
    <property type="component" value="Chromosome"/>
</dbReference>
<gene>
    <name evidence="2" type="ordered locus">Snas_5661</name>
</gene>
<name>D3PXW2_STANL</name>
<dbReference type="EMBL" id="CP001778">
    <property type="protein sequence ID" value="ADD45291.1"/>
    <property type="molecule type" value="Genomic_DNA"/>
</dbReference>
<evidence type="ECO:0000256" key="1">
    <source>
        <dbReference type="SAM" id="Coils"/>
    </source>
</evidence>
<dbReference type="HOGENOM" id="CLU_1853989_0_0_11"/>